<dbReference type="InterPro" id="IPR055304">
    <property type="entry name" value="CHCHD2/10-like"/>
</dbReference>
<dbReference type="GO" id="GO:0005634">
    <property type="term" value="C:nucleus"/>
    <property type="evidence" value="ECO:0007669"/>
    <property type="project" value="TreeGrafter"/>
</dbReference>
<protein>
    <submittedName>
        <fullName evidence="3">Coiled-coil-helix-coiled-coil-helix domain-containing protein 10, mitochondrial isoform X1</fullName>
    </submittedName>
</protein>
<dbReference type="GeneID" id="107272613"/>
<reference evidence="3" key="1">
    <citation type="submission" date="2025-08" db="UniProtKB">
        <authorList>
            <consortium name="RefSeq"/>
        </authorList>
    </citation>
    <scope>IDENTIFICATION</scope>
</reference>
<dbReference type="GO" id="GO:0005739">
    <property type="term" value="C:mitochondrion"/>
    <property type="evidence" value="ECO:0007669"/>
    <property type="project" value="TreeGrafter"/>
</dbReference>
<evidence type="ECO:0000313" key="2">
    <source>
        <dbReference type="Proteomes" id="UP000694920"/>
    </source>
</evidence>
<feature type="compositionally biased region" description="Low complexity" evidence="1">
    <location>
        <begin position="48"/>
        <end position="68"/>
    </location>
</feature>
<dbReference type="PROSITE" id="PS51808">
    <property type="entry name" value="CHCH"/>
    <property type="match status" value="1"/>
</dbReference>
<dbReference type="KEGG" id="ccin:107272613"/>
<proteinExistence type="predicted"/>
<dbReference type="AlphaFoldDB" id="A0AAJ7RR95"/>
<accession>A0AAJ7RR95</accession>
<dbReference type="RefSeq" id="XP_024945702.1">
    <property type="nucleotide sequence ID" value="XM_025089934.1"/>
</dbReference>
<organism evidence="2 3">
    <name type="scientific">Cephus cinctus</name>
    <name type="common">Wheat stem sawfly</name>
    <dbReference type="NCBI Taxonomy" id="211228"/>
    <lineage>
        <taxon>Eukaryota</taxon>
        <taxon>Metazoa</taxon>
        <taxon>Ecdysozoa</taxon>
        <taxon>Arthropoda</taxon>
        <taxon>Hexapoda</taxon>
        <taxon>Insecta</taxon>
        <taxon>Pterygota</taxon>
        <taxon>Neoptera</taxon>
        <taxon>Endopterygota</taxon>
        <taxon>Hymenoptera</taxon>
        <taxon>Cephoidea</taxon>
        <taxon>Cephidae</taxon>
        <taxon>Cephus</taxon>
    </lineage>
</organism>
<evidence type="ECO:0000313" key="3">
    <source>
        <dbReference type="RefSeq" id="XP_024945702.1"/>
    </source>
</evidence>
<dbReference type="GO" id="GO:0007005">
    <property type="term" value="P:mitochondrion organization"/>
    <property type="evidence" value="ECO:0007669"/>
    <property type="project" value="InterPro"/>
</dbReference>
<dbReference type="PANTHER" id="PTHR13523:SF2">
    <property type="entry name" value="COILED-COIL-HELIX-COILED-COIL-HELIX DOMAIN CONTAINING 2, ISOFORM A-RELATED"/>
    <property type="match status" value="1"/>
</dbReference>
<feature type="region of interest" description="Disordered" evidence="1">
    <location>
        <begin position="46"/>
        <end position="114"/>
    </location>
</feature>
<gene>
    <name evidence="3" type="primary">LOC107272613</name>
</gene>
<keyword evidence="2" id="KW-1185">Reference proteome</keyword>
<feature type="compositionally biased region" description="Polar residues" evidence="1">
    <location>
        <begin position="90"/>
        <end position="114"/>
    </location>
</feature>
<dbReference type="PANTHER" id="PTHR13523">
    <property type="entry name" value="COILED-COIL-HELIX-COILED-COIL-HELIX DOMAIN CONTAINING 2/NUR77"/>
    <property type="match status" value="1"/>
</dbReference>
<dbReference type="Proteomes" id="UP000694920">
    <property type="component" value="Unplaced"/>
</dbReference>
<sequence length="204" mass="22410">MTQDECNATYENHKVIKKKGCGKRSENYVRWGCLVYIFIGTIKRMPNSKRSASNKSSRGKTQSSHPKQPSQPPPSPPSQRGFSSFAPNRAPTSKQSPQTRNIDPNTAKAENTQDSLKNIASTATGVATGTILGQMIGNVLSNALGRGQSELVEAKSTSSSGTTEMDECSSEIRDFFECASRNESLERCKKFHEVWLQCQKRAST</sequence>
<evidence type="ECO:0000256" key="1">
    <source>
        <dbReference type="SAM" id="MobiDB-lite"/>
    </source>
</evidence>
<name>A0AAJ7RR95_CEPCN</name>